<name>A0A5E4CIZ5_MARMO</name>
<gene>
    <name evidence="2" type="ORF">GHT09_012494</name>
    <name evidence="3" type="ORF">MONAX_5E029446</name>
</gene>
<reference evidence="3 4" key="1">
    <citation type="submission" date="2019-04" db="EMBL/GenBank/DDBJ databases">
        <authorList>
            <person name="Alioto T."/>
            <person name="Alioto T."/>
        </authorList>
    </citation>
    <scope>NUCLEOTIDE SEQUENCE [LARGE SCALE GENOMIC DNA]</scope>
</reference>
<dbReference type="Proteomes" id="UP000662637">
    <property type="component" value="Unassembled WGS sequence"/>
</dbReference>
<dbReference type="Proteomes" id="UP000335636">
    <property type="component" value="Unassembled WGS sequence"/>
</dbReference>
<evidence type="ECO:0000256" key="1">
    <source>
        <dbReference type="SAM" id="MobiDB-lite"/>
    </source>
</evidence>
<protein>
    <submittedName>
        <fullName evidence="3">Uncharacterized protein</fullName>
    </submittedName>
</protein>
<accession>A0A5E4CIZ5</accession>
<evidence type="ECO:0000313" key="2">
    <source>
        <dbReference type="EMBL" id="KAF7462480.1"/>
    </source>
</evidence>
<organism evidence="3 4">
    <name type="scientific">Marmota monax</name>
    <name type="common">Woodchuck</name>
    <dbReference type="NCBI Taxonomy" id="9995"/>
    <lineage>
        <taxon>Eukaryota</taxon>
        <taxon>Metazoa</taxon>
        <taxon>Chordata</taxon>
        <taxon>Craniata</taxon>
        <taxon>Vertebrata</taxon>
        <taxon>Euteleostomi</taxon>
        <taxon>Mammalia</taxon>
        <taxon>Eutheria</taxon>
        <taxon>Euarchontoglires</taxon>
        <taxon>Glires</taxon>
        <taxon>Rodentia</taxon>
        <taxon>Sciuromorpha</taxon>
        <taxon>Sciuridae</taxon>
        <taxon>Xerinae</taxon>
        <taxon>Marmotini</taxon>
        <taxon>Marmota</taxon>
    </lineage>
</organism>
<dbReference type="EMBL" id="WJEC01008395">
    <property type="protein sequence ID" value="KAF7462480.1"/>
    <property type="molecule type" value="Genomic_DNA"/>
</dbReference>
<proteinExistence type="predicted"/>
<evidence type="ECO:0000313" key="4">
    <source>
        <dbReference type="Proteomes" id="UP000335636"/>
    </source>
</evidence>
<keyword evidence="4" id="KW-1185">Reference proteome</keyword>
<sequence>MGFWAPSIQLCSTVRILASSGIHTLTALLNKKTLNSLRIALSHNCTKQTHHKKVSFVRVLHSHPPLQGIMRSLGWLLLACVGSCGATLPLQSARPTALPPRGHADHDTKPQSALRRRAGSGTLSYRKFQRALWRWAGPSPFLREHLCAFALCSFHGWNLLESAASGLQSPLTASQGHTDSGM</sequence>
<evidence type="ECO:0000313" key="3">
    <source>
        <dbReference type="EMBL" id="VTJ81300.1"/>
    </source>
</evidence>
<dbReference type="AlphaFoldDB" id="A0A5E4CIZ5"/>
<feature type="region of interest" description="Disordered" evidence="1">
    <location>
        <begin position="95"/>
        <end position="120"/>
    </location>
</feature>
<reference evidence="2" key="2">
    <citation type="submission" date="2020-08" db="EMBL/GenBank/DDBJ databases">
        <authorList>
            <person name="Shumante A."/>
            <person name="Zimin A.V."/>
            <person name="Puiu D."/>
            <person name="Salzberg S.L."/>
        </authorList>
    </citation>
    <scope>NUCLEOTIDE SEQUENCE</scope>
    <source>
        <strain evidence="2">WC2-LM</strain>
        <tissue evidence="2">Liver</tissue>
    </source>
</reference>
<dbReference type="EMBL" id="CABDUW010001412">
    <property type="protein sequence ID" value="VTJ81300.1"/>
    <property type="molecule type" value="Genomic_DNA"/>
</dbReference>